<keyword evidence="1" id="KW-0472">Membrane</keyword>
<feature type="transmembrane region" description="Helical" evidence="1">
    <location>
        <begin position="153"/>
        <end position="170"/>
    </location>
</feature>
<dbReference type="RefSeq" id="WP_341981997.1">
    <property type="nucleotide sequence ID" value="NZ_JBBYAF010000010.1"/>
</dbReference>
<dbReference type="InterPro" id="IPR048147">
    <property type="entry name" value="CBO0543-like"/>
</dbReference>
<sequence>MLEQKMKKIYEDMHYAYLDKFELWQQEIVYGWQWWFGVLLTVLPWIIWAKFHPRQSTHRLLYIAFFVMVIAIWLDSLGVQLDLWHYNYEVLPFSPSYKPWDITLIPVLTLFFIQTKPAANPFLKGIIYAGFIAFIAEPAFIWSGFVVYTNWEYIYSFPIYLVMYLISHFLSTRTHFNKLHESSEK</sequence>
<feature type="transmembrane region" description="Helical" evidence="1">
    <location>
        <begin position="28"/>
        <end position="48"/>
    </location>
</feature>
<gene>
    <name evidence="2" type="ORF">AAEO50_07295</name>
</gene>
<comment type="caution">
    <text evidence="2">The sequence shown here is derived from an EMBL/GenBank/DDBJ whole genome shotgun (WGS) entry which is preliminary data.</text>
</comment>
<feature type="transmembrane region" description="Helical" evidence="1">
    <location>
        <begin position="125"/>
        <end position="147"/>
    </location>
</feature>
<feature type="transmembrane region" description="Helical" evidence="1">
    <location>
        <begin position="60"/>
        <end position="77"/>
    </location>
</feature>
<keyword evidence="1" id="KW-0812">Transmembrane</keyword>
<organism evidence="2 3">
    <name type="scientific">Rossellomorea oryzaecorticis</name>
    <dbReference type="NCBI Taxonomy" id="1396505"/>
    <lineage>
        <taxon>Bacteria</taxon>
        <taxon>Bacillati</taxon>
        <taxon>Bacillota</taxon>
        <taxon>Bacilli</taxon>
        <taxon>Bacillales</taxon>
        <taxon>Bacillaceae</taxon>
        <taxon>Rossellomorea</taxon>
    </lineage>
</organism>
<reference evidence="2 3" key="1">
    <citation type="submission" date="2024-04" db="EMBL/GenBank/DDBJ databases">
        <title>Bacillus oryzaecorticis sp. nov., a moderately halophilic bacterium isolated from rice husks.</title>
        <authorList>
            <person name="Zhu H.-S."/>
        </authorList>
    </citation>
    <scope>NUCLEOTIDE SEQUENCE [LARGE SCALE GENOMIC DNA]</scope>
    <source>
        <strain evidence="2 3">ZC255</strain>
    </source>
</reference>
<keyword evidence="3" id="KW-1185">Reference proteome</keyword>
<evidence type="ECO:0000313" key="3">
    <source>
        <dbReference type="Proteomes" id="UP001389717"/>
    </source>
</evidence>
<evidence type="ECO:0000313" key="2">
    <source>
        <dbReference type="EMBL" id="MEL3972079.1"/>
    </source>
</evidence>
<dbReference type="Proteomes" id="UP001389717">
    <property type="component" value="Unassembled WGS sequence"/>
</dbReference>
<evidence type="ECO:0000256" key="1">
    <source>
        <dbReference type="SAM" id="Phobius"/>
    </source>
</evidence>
<name>A0ABU9KA36_9BACI</name>
<accession>A0ABU9KA36</accession>
<protein>
    <submittedName>
        <fullName evidence="2">CBO0543 family protein</fullName>
    </submittedName>
</protein>
<dbReference type="EMBL" id="JBBYAF010000010">
    <property type="protein sequence ID" value="MEL3972079.1"/>
    <property type="molecule type" value="Genomic_DNA"/>
</dbReference>
<keyword evidence="1" id="KW-1133">Transmembrane helix</keyword>
<dbReference type="NCBIfam" id="NF041644">
    <property type="entry name" value="CBO0543_fam"/>
    <property type="match status" value="1"/>
</dbReference>
<proteinExistence type="predicted"/>